<evidence type="ECO:0000256" key="1">
    <source>
        <dbReference type="ARBA" id="ARBA00004651"/>
    </source>
</evidence>
<evidence type="ECO:0000313" key="10">
    <source>
        <dbReference type="Proteomes" id="UP000286576"/>
    </source>
</evidence>
<dbReference type="InterPro" id="IPR011701">
    <property type="entry name" value="MFS"/>
</dbReference>
<dbReference type="PROSITE" id="PS00216">
    <property type="entry name" value="SUGAR_TRANSPORT_1"/>
    <property type="match status" value="1"/>
</dbReference>
<dbReference type="InterPro" id="IPR005829">
    <property type="entry name" value="Sugar_transporter_CS"/>
</dbReference>
<feature type="transmembrane region" description="Helical" evidence="7">
    <location>
        <begin position="116"/>
        <end position="136"/>
    </location>
</feature>
<organism evidence="9 10">
    <name type="scientific">Aurantiacibacter zhengii</name>
    <dbReference type="NCBI Taxonomy" id="2307003"/>
    <lineage>
        <taxon>Bacteria</taxon>
        <taxon>Pseudomonadati</taxon>
        <taxon>Pseudomonadota</taxon>
        <taxon>Alphaproteobacteria</taxon>
        <taxon>Sphingomonadales</taxon>
        <taxon>Erythrobacteraceae</taxon>
        <taxon>Aurantiacibacter</taxon>
    </lineage>
</organism>
<dbReference type="CDD" id="cd17473">
    <property type="entry name" value="MFS_arabinose_efflux_permease_like"/>
    <property type="match status" value="1"/>
</dbReference>
<dbReference type="EMBL" id="QXFL01000002">
    <property type="protein sequence ID" value="RIV87741.1"/>
    <property type="molecule type" value="Genomic_DNA"/>
</dbReference>
<evidence type="ECO:0000259" key="8">
    <source>
        <dbReference type="PROSITE" id="PS50850"/>
    </source>
</evidence>
<feature type="transmembrane region" description="Helical" evidence="7">
    <location>
        <begin position="181"/>
        <end position="204"/>
    </location>
</feature>
<dbReference type="GO" id="GO:0022857">
    <property type="term" value="F:transmembrane transporter activity"/>
    <property type="evidence" value="ECO:0007669"/>
    <property type="project" value="InterPro"/>
</dbReference>
<dbReference type="Gene3D" id="1.20.1250.20">
    <property type="entry name" value="MFS general substrate transporter like domains"/>
    <property type="match status" value="2"/>
</dbReference>
<name>A0A418NUP7_9SPHN</name>
<keyword evidence="2" id="KW-0813">Transport</keyword>
<gene>
    <name evidence="9" type="ORF">D2V07_05225</name>
</gene>
<evidence type="ECO:0000313" key="9">
    <source>
        <dbReference type="EMBL" id="RIV87741.1"/>
    </source>
</evidence>
<comment type="caution">
    <text evidence="9">The sequence shown here is derived from an EMBL/GenBank/DDBJ whole genome shotgun (WGS) entry which is preliminary data.</text>
</comment>
<dbReference type="PANTHER" id="PTHR23517">
    <property type="entry name" value="RESISTANCE PROTEIN MDTM, PUTATIVE-RELATED-RELATED"/>
    <property type="match status" value="1"/>
</dbReference>
<dbReference type="SUPFAM" id="SSF103473">
    <property type="entry name" value="MFS general substrate transporter"/>
    <property type="match status" value="1"/>
</dbReference>
<feature type="transmembrane region" description="Helical" evidence="7">
    <location>
        <begin position="224"/>
        <end position="245"/>
    </location>
</feature>
<feature type="transmembrane region" description="Helical" evidence="7">
    <location>
        <begin position="27"/>
        <end position="46"/>
    </location>
</feature>
<evidence type="ECO:0000256" key="4">
    <source>
        <dbReference type="ARBA" id="ARBA00022692"/>
    </source>
</evidence>
<evidence type="ECO:0000256" key="5">
    <source>
        <dbReference type="ARBA" id="ARBA00022989"/>
    </source>
</evidence>
<dbReference type="OrthoDB" id="9764259at2"/>
<keyword evidence="10" id="KW-1185">Reference proteome</keyword>
<dbReference type="GO" id="GO:0005886">
    <property type="term" value="C:plasma membrane"/>
    <property type="evidence" value="ECO:0007669"/>
    <property type="project" value="UniProtKB-SubCell"/>
</dbReference>
<evidence type="ECO:0000256" key="2">
    <source>
        <dbReference type="ARBA" id="ARBA00022448"/>
    </source>
</evidence>
<dbReference type="Proteomes" id="UP000286576">
    <property type="component" value="Unassembled WGS sequence"/>
</dbReference>
<accession>A0A418NUP7</accession>
<dbReference type="Pfam" id="PF07690">
    <property type="entry name" value="MFS_1"/>
    <property type="match status" value="1"/>
</dbReference>
<proteinExistence type="predicted"/>
<keyword evidence="5 7" id="KW-1133">Transmembrane helix</keyword>
<dbReference type="InterPro" id="IPR036259">
    <property type="entry name" value="MFS_trans_sf"/>
</dbReference>
<evidence type="ECO:0000256" key="3">
    <source>
        <dbReference type="ARBA" id="ARBA00022475"/>
    </source>
</evidence>
<feature type="transmembrane region" description="Helical" evidence="7">
    <location>
        <begin position="142"/>
        <end position="160"/>
    </location>
</feature>
<keyword evidence="3" id="KW-1003">Cell membrane</keyword>
<dbReference type="InterPro" id="IPR020846">
    <property type="entry name" value="MFS_dom"/>
</dbReference>
<feature type="transmembrane region" description="Helical" evidence="7">
    <location>
        <begin position="313"/>
        <end position="332"/>
    </location>
</feature>
<sequence length="386" mass="41762">MFPAVGAMIGHFAPTDPSAATKVPSMVTAPGLAIAVTALFMGLLVDKFGRRKLLLISTFSYGIIGVIPFFLEDLDWIYASRLMLGFSEAAILTTVNTLIADYWAEEGRRRWLTLQGMVGPALSSIMIFFAGTLTAWRWNGIFLLYLLAIPIAIAMWRYMYEPESDATVRRNLGMDEDADASAFPWQTVISIAVLTLFSSAIYYVFIVNGSVVWEELGIDDPESIGQITALPSLFILAGAGLFWLLGRKGCSFRVQVATFLSLLGAGLAVMGLTTNWQGMIAGMALQQTGAGMAIPTLIAWAQSRLPFAHRGRGMGVWTATFFFGQFSSPLVVSALRGQLGSMQAAFLAMGLIGLAGAVVFFLALGRKRETSEEHLVEAVAEKGQVP</sequence>
<feature type="transmembrane region" description="Helical" evidence="7">
    <location>
        <begin position="344"/>
        <end position="364"/>
    </location>
</feature>
<keyword evidence="6 7" id="KW-0472">Membrane</keyword>
<feature type="transmembrane region" description="Helical" evidence="7">
    <location>
        <begin position="252"/>
        <end position="273"/>
    </location>
</feature>
<feature type="domain" description="Major facilitator superfamily (MFS) profile" evidence="8">
    <location>
        <begin position="1"/>
        <end position="368"/>
    </location>
</feature>
<feature type="transmembrane region" description="Helical" evidence="7">
    <location>
        <begin position="279"/>
        <end position="301"/>
    </location>
</feature>
<keyword evidence="4 7" id="KW-0812">Transmembrane</keyword>
<dbReference type="AlphaFoldDB" id="A0A418NUP7"/>
<evidence type="ECO:0000256" key="6">
    <source>
        <dbReference type="ARBA" id="ARBA00023136"/>
    </source>
</evidence>
<dbReference type="PROSITE" id="PS50850">
    <property type="entry name" value="MFS"/>
    <property type="match status" value="1"/>
</dbReference>
<feature type="transmembrane region" description="Helical" evidence="7">
    <location>
        <begin position="83"/>
        <end position="104"/>
    </location>
</feature>
<evidence type="ECO:0000256" key="7">
    <source>
        <dbReference type="SAM" id="Phobius"/>
    </source>
</evidence>
<comment type="subcellular location">
    <subcellularLocation>
        <location evidence="1">Cell membrane</location>
        <topology evidence="1">Multi-pass membrane protein</topology>
    </subcellularLocation>
</comment>
<protein>
    <submittedName>
        <fullName evidence="9">MFS transporter</fullName>
    </submittedName>
</protein>
<dbReference type="InterPro" id="IPR050171">
    <property type="entry name" value="MFS_Transporters"/>
</dbReference>
<reference evidence="9 10" key="1">
    <citation type="submission" date="2018-08" db="EMBL/GenBank/DDBJ databases">
        <title>Erythrobacter zhengii sp.nov., a bacterium isolated from deep-sea sediment.</title>
        <authorList>
            <person name="Fang C."/>
            <person name="Wu Y.-H."/>
            <person name="Sun C."/>
            <person name="Wang H."/>
            <person name="Cheng H."/>
            <person name="Meng F.-X."/>
            <person name="Wang C.-S."/>
            <person name="Xu X.-W."/>
        </authorList>
    </citation>
    <scope>NUCLEOTIDE SEQUENCE [LARGE SCALE GENOMIC DNA]</scope>
    <source>
        <strain evidence="9 10">V18</strain>
    </source>
</reference>
<feature type="transmembrane region" description="Helical" evidence="7">
    <location>
        <begin position="53"/>
        <end position="71"/>
    </location>
</feature>